<comment type="caution">
    <text evidence="5">The sequence shown here is derived from an EMBL/GenBank/DDBJ whole genome shotgun (WGS) entry which is preliminary data.</text>
</comment>
<dbReference type="SUPFAM" id="SSF48008">
    <property type="entry name" value="GntR ligand-binding domain-like"/>
    <property type="match status" value="1"/>
</dbReference>
<name>A0ABT2LV45_9HYPH</name>
<evidence type="ECO:0000256" key="3">
    <source>
        <dbReference type="ARBA" id="ARBA00023163"/>
    </source>
</evidence>
<dbReference type="RefSeq" id="WP_260907320.1">
    <property type="nucleotide sequence ID" value="NZ_JAOCZP010000013.1"/>
</dbReference>
<evidence type="ECO:0000256" key="1">
    <source>
        <dbReference type="ARBA" id="ARBA00023015"/>
    </source>
</evidence>
<dbReference type="InterPro" id="IPR036390">
    <property type="entry name" value="WH_DNA-bd_sf"/>
</dbReference>
<keyword evidence="1" id="KW-0805">Transcription regulation</keyword>
<evidence type="ECO:0000313" key="6">
    <source>
        <dbReference type="Proteomes" id="UP001320831"/>
    </source>
</evidence>
<dbReference type="EMBL" id="JAOCZP010000013">
    <property type="protein sequence ID" value="MCT7378396.1"/>
    <property type="molecule type" value="Genomic_DNA"/>
</dbReference>
<accession>A0ABT2LV45</accession>
<evidence type="ECO:0000313" key="5">
    <source>
        <dbReference type="EMBL" id="MCT7378396.1"/>
    </source>
</evidence>
<dbReference type="SUPFAM" id="SSF46785">
    <property type="entry name" value="Winged helix' DNA-binding domain"/>
    <property type="match status" value="1"/>
</dbReference>
<dbReference type="PROSITE" id="PS50949">
    <property type="entry name" value="HTH_GNTR"/>
    <property type="match status" value="1"/>
</dbReference>
<dbReference type="InterPro" id="IPR011711">
    <property type="entry name" value="GntR_C"/>
</dbReference>
<dbReference type="PANTHER" id="PTHR43537">
    <property type="entry name" value="TRANSCRIPTIONAL REGULATOR, GNTR FAMILY"/>
    <property type="match status" value="1"/>
</dbReference>
<proteinExistence type="predicted"/>
<dbReference type="InterPro" id="IPR000524">
    <property type="entry name" value="Tscrpt_reg_HTH_GntR"/>
</dbReference>
<keyword evidence="3" id="KW-0804">Transcription</keyword>
<evidence type="ECO:0000259" key="4">
    <source>
        <dbReference type="PROSITE" id="PS50949"/>
    </source>
</evidence>
<dbReference type="Gene3D" id="1.20.120.530">
    <property type="entry name" value="GntR ligand-binding domain-like"/>
    <property type="match status" value="1"/>
</dbReference>
<keyword evidence="2" id="KW-0238">DNA-binding</keyword>
<protein>
    <submittedName>
        <fullName evidence="5">GntR family transcriptional regulator</fullName>
    </submittedName>
</protein>
<dbReference type="PRINTS" id="PR00035">
    <property type="entry name" value="HTHGNTR"/>
</dbReference>
<dbReference type="PANTHER" id="PTHR43537:SF6">
    <property type="entry name" value="HTH-TYPE TRANSCRIPTIONAL REPRESSOR RSPR"/>
    <property type="match status" value="1"/>
</dbReference>
<reference evidence="5 6" key="1">
    <citation type="submission" date="2022-09" db="EMBL/GenBank/DDBJ databases">
        <title>Chelativorans salina sp. nov., a novel slightly halophilic bacterium isolated from a saline lake sediment enrichment.</title>
        <authorList>
            <person name="Gao L."/>
            <person name="Fang B.-Z."/>
            <person name="Li W.-J."/>
        </authorList>
    </citation>
    <scope>NUCLEOTIDE SEQUENCE [LARGE SCALE GENOMIC DNA]</scope>
    <source>
        <strain evidence="5 6">EGI FJ00035</strain>
    </source>
</reference>
<feature type="domain" description="HTH gntR-type" evidence="4">
    <location>
        <begin position="15"/>
        <end position="82"/>
    </location>
</feature>
<dbReference type="Proteomes" id="UP001320831">
    <property type="component" value="Unassembled WGS sequence"/>
</dbReference>
<organism evidence="5 6">
    <name type="scientific">Chelativorans salis</name>
    <dbReference type="NCBI Taxonomy" id="2978478"/>
    <lineage>
        <taxon>Bacteria</taxon>
        <taxon>Pseudomonadati</taxon>
        <taxon>Pseudomonadota</taxon>
        <taxon>Alphaproteobacteria</taxon>
        <taxon>Hyphomicrobiales</taxon>
        <taxon>Phyllobacteriaceae</taxon>
        <taxon>Chelativorans</taxon>
    </lineage>
</organism>
<gene>
    <name evidence="5" type="ORF">N5A92_25635</name>
</gene>
<dbReference type="SMART" id="SM00345">
    <property type="entry name" value="HTH_GNTR"/>
    <property type="match status" value="1"/>
</dbReference>
<sequence length="242" mass="27328">MNVEPRREWTLEQGAPIGPQLYRILRERIIGADLTPGSLISESEVAKTYSLSRQPVREAFIKLAEDGLVEIRPQRGTLVRKISPAAVMDARFVREAIEADIVKLVAEEADEALVKELTGQLAIQRELPDNEADRFIALDERFHRTLAEAAGKAYAWKMIEEVKAQMDRVRYLSALHFPKRALVAQHTEIAEAIARRDAQAAEQAMRGHLRKILIDLPAIAEARPDFFETADRTITINKEETP</sequence>
<dbReference type="SMART" id="SM00895">
    <property type="entry name" value="FCD"/>
    <property type="match status" value="1"/>
</dbReference>
<dbReference type="Pfam" id="PF00392">
    <property type="entry name" value="GntR"/>
    <property type="match status" value="1"/>
</dbReference>
<dbReference type="Gene3D" id="1.10.10.10">
    <property type="entry name" value="Winged helix-like DNA-binding domain superfamily/Winged helix DNA-binding domain"/>
    <property type="match status" value="1"/>
</dbReference>
<dbReference type="Pfam" id="PF07729">
    <property type="entry name" value="FCD"/>
    <property type="match status" value="1"/>
</dbReference>
<dbReference type="InterPro" id="IPR036388">
    <property type="entry name" value="WH-like_DNA-bd_sf"/>
</dbReference>
<evidence type="ECO:0000256" key="2">
    <source>
        <dbReference type="ARBA" id="ARBA00023125"/>
    </source>
</evidence>
<dbReference type="InterPro" id="IPR008920">
    <property type="entry name" value="TF_FadR/GntR_C"/>
</dbReference>
<dbReference type="CDD" id="cd07377">
    <property type="entry name" value="WHTH_GntR"/>
    <property type="match status" value="1"/>
</dbReference>
<keyword evidence="6" id="KW-1185">Reference proteome</keyword>